<evidence type="ECO:0000256" key="1">
    <source>
        <dbReference type="ARBA" id="ARBA00004167"/>
    </source>
</evidence>
<evidence type="ECO:0000256" key="2">
    <source>
        <dbReference type="ARBA" id="ARBA00022692"/>
    </source>
</evidence>
<keyword evidence="2" id="KW-0812">Transmembrane</keyword>
<keyword evidence="3" id="KW-0378">Hydrolase</keyword>
<dbReference type="EMBL" id="NBII01000001">
    <property type="protein sequence ID" value="PAV24177.1"/>
    <property type="molecule type" value="Genomic_DNA"/>
</dbReference>
<dbReference type="InterPro" id="IPR000073">
    <property type="entry name" value="AB_hydrolase_1"/>
</dbReference>
<dbReference type="Pfam" id="PF00561">
    <property type="entry name" value="Abhydrolase_1"/>
    <property type="match status" value="1"/>
</dbReference>
<dbReference type="STRING" id="2282107.A0A286UX49"/>
<protein>
    <submittedName>
        <fullName evidence="9">Triacylglycerol lipase</fullName>
    </submittedName>
</protein>
<reference evidence="9 10" key="1">
    <citation type="journal article" date="2017" name="Mol. Ecol.">
        <title>Comparative and population genomic landscape of Phellinus noxius: A hypervariable fungus causing root rot in trees.</title>
        <authorList>
            <person name="Chung C.L."/>
            <person name="Lee T.J."/>
            <person name="Akiba M."/>
            <person name="Lee H.H."/>
            <person name="Kuo T.H."/>
            <person name="Liu D."/>
            <person name="Ke H.M."/>
            <person name="Yokoi T."/>
            <person name="Roa M.B."/>
            <person name="Lu M.J."/>
            <person name="Chang Y.Y."/>
            <person name="Ann P.J."/>
            <person name="Tsai J.N."/>
            <person name="Chen C.Y."/>
            <person name="Tzean S.S."/>
            <person name="Ota Y."/>
            <person name="Hattori T."/>
            <person name="Sahashi N."/>
            <person name="Liou R.F."/>
            <person name="Kikuchi T."/>
            <person name="Tsai I.J."/>
        </authorList>
    </citation>
    <scope>NUCLEOTIDE SEQUENCE [LARGE SCALE GENOMIC DNA]</scope>
    <source>
        <strain evidence="9 10">FFPRI411160</strain>
    </source>
</reference>
<dbReference type="AlphaFoldDB" id="A0A286UX49"/>
<evidence type="ECO:0000256" key="6">
    <source>
        <dbReference type="ARBA" id="ARBA00023098"/>
    </source>
</evidence>
<sequence length="473" mass="53119">MKKANCKPSQFGCSDNLLNYFKHGSFTIYRAFVHPRTRCIFKALAGPMASTTSSDETRRAHKIRVAVDFGSLCAVYDYKSEEHIVQTKDGYLLALHRIPHAKNERLDPRNRKRKPIVYFHHGLLMCSDVFLCTTDASRSLPLVLAEAGYDVWLGNNRGNKYSRKHVSRNPHEASFWNFGIDEYAWHDIPDSIEYILETTGEKSLSYVGFSQGTAQAFAAFSINPALNKKIDVFVALAPAMSPPGLTAPLVDGLMKASPALMYLFFGRRSILPSTTMWQSILYPPIFASVIDASLSFLFSWSGRNITPLQKVAAYAHLYSTASVKAVVHWFQIMRNAEFTMYDDDVQSGISPRAGGQGKSRFHYRPARFPTRNIRAPTVLLYGTSDSLVDIDVMLHQLPDGTRAIPLEGYEHVDILWGEHVDKDVIPEVLNALKTNTHKHFELPFALTNGIERNFLENKVLTNGSGGLTDFESE</sequence>
<dbReference type="GO" id="GO:0016787">
    <property type="term" value="F:hydrolase activity"/>
    <property type="evidence" value="ECO:0007669"/>
    <property type="project" value="UniProtKB-KW"/>
</dbReference>
<dbReference type="GO" id="GO:0016042">
    <property type="term" value="P:lipid catabolic process"/>
    <property type="evidence" value="ECO:0007669"/>
    <property type="project" value="UniProtKB-KW"/>
</dbReference>
<keyword evidence="10" id="KW-1185">Reference proteome</keyword>
<gene>
    <name evidence="9" type="ORF">PNOK_0124500</name>
</gene>
<comment type="caution">
    <text evidence="9">The sequence shown here is derived from an EMBL/GenBank/DDBJ whole genome shotgun (WGS) entry which is preliminary data.</text>
</comment>
<accession>A0A286UX49</accession>
<dbReference type="InParanoid" id="A0A286UX49"/>
<comment type="subcellular location">
    <subcellularLocation>
        <location evidence="1">Membrane</location>
        <topology evidence="1">Single-pass membrane protein</topology>
    </subcellularLocation>
</comment>
<dbReference type="GO" id="GO:0016020">
    <property type="term" value="C:membrane"/>
    <property type="evidence" value="ECO:0007669"/>
    <property type="project" value="UniProtKB-SubCell"/>
</dbReference>
<dbReference type="PANTHER" id="PTHR11005">
    <property type="entry name" value="LYSOSOMAL ACID LIPASE-RELATED"/>
    <property type="match status" value="1"/>
</dbReference>
<dbReference type="FunFam" id="3.40.50.1820:FF:000095">
    <property type="entry name" value="Triglyceride lipase-cholesterol esterase"/>
    <property type="match status" value="1"/>
</dbReference>
<dbReference type="Proteomes" id="UP000217199">
    <property type="component" value="Unassembled WGS sequence"/>
</dbReference>
<evidence type="ECO:0000256" key="4">
    <source>
        <dbReference type="ARBA" id="ARBA00022963"/>
    </source>
</evidence>
<evidence type="ECO:0000259" key="8">
    <source>
        <dbReference type="Pfam" id="PF00561"/>
    </source>
</evidence>
<keyword evidence="5" id="KW-1133">Transmembrane helix</keyword>
<evidence type="ECO:0000256" key="5">
    <source>
        <dbReference type="ARBA" id="ARBA00022989"/>
    </source>
</evidence>
<dbReference type="SUPFAM" id="SSF53474">
    <property type="entry name" value="alpha/beta-Hydrolases"/>
    <property type="match status" value="1"/>
</dbReference>
<dbReference type="OrthoDB" id="9974421at2759"/>
<dbReference type="InterPro" id="IPR029058">
    <property type="entry name" value="AB_hydrolase_fold"/>
</dbReference>
<name>A0A286UX49_9AGAM</name>
<organism evidence="9 10">
    <name type="scientific">Pyrrhoderma noxium</name>
    <dbReference type="NCBI Taxonomy" id="2282107"/>
    <lineage>
        <taxon>Eukaryota</taxon>
        <taxon>Fungi</taxon>
        <taxon>Dikarya</taxon>
        <taxon>Basidiomycota</taxon>
        <taxon>Agaricomycotina</taxon>
        <taxon>Agaricomycetes</taxon>
        <taxon>Hymenochaetales</taxon>
        <taxon>Hymenochaetaceae</taxon>
        <taxon>Pyrrhoderma</taxon>
    </lineage>
</organism>
<dbReference type="Gene3D" id="3.40.50.1820">
    <property type="entry name" value="alpha/beta hydrolase"/>
    <property type="match status" value="1"/>
</dbReference>
<dbReference type="FunCoup" id="A0A286UX49">
    <property type="interactions" value="28"/>
</dbReference>
<evidence type="ECO:0000256" key="3">
    <source>
        <dbReference type="ARBA" id="ARBA00022801"/>
    </source>
</evidence>
<keyword evidence="6" id="KW-0443">Lipid metabolism</keyword>
<keyword evidence="7" id="KW-0472">Membrane</keyword>
<proteinExistence type="predicted"/>
<evidence type="ECO:0000256" key="7">
    <source>
        <dbReference type="ARBA" id="ARBA00023136"/>
    </source>
</evidence>
<keyword evidence="4" id="KW-0442">Lipid degradation</keyword>
<evidence type="ECO:0000313" key="9">
    <source>
        <dbReference type="EMBL" id="PAV24177.1"/>
    </source>
</evidence>
<feature type="domain" description="AB hydrolase-1" evidence="8">
    <location>
        <begin position="115"/>
        <end position="393"/>
    </location>
</feature>
<evidence type="ECO:0000313" key="10">
    <source>
        <dbReference type="Proteomes" id="UP000217199"/>
    </source>
</evidence>